<reference evidence="3" key="1">
    <citation type="submission" date="2021-01" db="EMBL/GenBank/DDBJ databases">
        <authorList>
            <person name="Corre E."/>
            <person name="Pelletier E."/>
            <person name="Niang G."/>
            <person name="Scheremetjew M."/>
            <person name="Finn R."/>
            <person name="Kale V."/>
            <person name="Holt S."/>
            <person name="Cochrane G."/>
            <person name="Meng A."/>
            <person name="Brown T."/>
            <person name="Cohen L."/>
        </authorList>
    </citation>
    <scope>NUCLEOTIDE SEQUENCE</scope>
    <source>
        <strain evidence="3">CCMP1374</strain>
    </source>
</reference>
<name>A0A7S0F318_9EUKA</name>
<feature type="region of interest" description="Disordered" evidence="1">
    <location>
        <begin position="16"/>
        <end position="39"/>
    </location>
</feature>
<gene>
    <name evidence="3" type="ORF">PANT1444_LOCUS16654</name>
</gene>
<keyword evidence="2" id="KW-0732">Signal</keyword>
<protein>
    <submittedName>
        <fullName evidence="3">Uncharacterized protein</fullName>
    </submittedName>
</protein>
<feature type="chain" id="PRO_5030823662" evidence="2">
    <location>
        <begin position="19"/>
        <end position="237"/>
    </location>
</feature>
<proteinExistence type="predicted"/>
<dbReference type="AlphaFoldDB" id="A0A7S0F318"/>
<feature type="signal peptide" evidence="2">
    <location>
        <begin position="1"/>
        <end position="18"/>
    </location>
</feature>
<organism evidence="3">
    <name type="scientific">Phaeocystis antarctica</name>
    <dbReference type="NCBI Taxonomy" id="33657"/>
    <lineage>
        <taxon>Eukaryota</taxon>
        <taxon>Haptista</taxon>
        <taxon>Haptophyta</taxon>
        <taxon>Prymnesiophyceae</taxon>
        <taxon>Phaeocystales</taxon>
        <taxon>Phaeocystaceae</taxon>
        <taxon>Phaeocystis</taxon>
    </lineage>
</organism>
<evidence type="ECO:0000256" key="2">
    <source>
        <dbReference type="SAM" id="SignalP"/>
    </source>
</evidence>
<dbReference type="EMBL" id="HBEP01029428">
    <property type="protein sequence ID" value="CAD8502435.1"/>
    <property type="molecule type" value="Transcribed_RNA"/>
</dbReference>
<feature type="compositionally biased region" description="Pro residues" evidence="1">
    <location>
        <begin position="23"/>
        <end position="38"/>
    </location>
</feature>
<evidence type="ECO:0000313" key="3">
    <source>
        <dbReference type="EMBL" id="CAD8502435.1"/>
    </source>
</evidence>
<evidence type="ECO:0000256" key="1">
    <source>
        <dbReference type="SAM" id="MobiDB-lite"/>
    </source>
</evidence>
<sequence>MFDKLLLVLAVGLGQSTGSAPSPESPPPSPPSSPPSEPPFQCTDLTLQTQGWQMISFYCAGTYIEYRTLNDIMKGVPFEADDQILLRHHMDGLVFATFTGKRWVGSLVKRGISQHYGYKVLYNGPVDAVINQTGRPGTIGGYLAYPKLYKGWNYLGHGTCVNYKLNSDLIVTEGKFSIDDRFRTRSLRTLITANYDGSSFQGNLEELESGVGYEVFVAQDVTFKYNVNYVSDDWRCR</sequence>
<accession>A0A7S0F318</accession>